<dbReference type="EMBL" id="JACAZI010000008">
    <property type="protein sequence ID" value="KAF7354110.1"/>
    <property type="molecule type" value="Genomic_DNA"/>
</dbReference>
<evidence type="ECO:0000256" key="1">
    <source>
        <dbReference type="ARBA" id="ARBA00022723"/>
    </source>
</evidence>
<keyword evidence="7" id="KW-1185">Reference proteome</keyword>
<evidence type="ECO:0000313" key="7">
    <source>
        <dbReference type="Proteomes" id="UP000620124"/>
    </source>
</evidence>
<evidence type="ECO:0000256" key="4">
    <source>
        <dbReference type="PROSITE-ProRule" id="PRU00134"/>
    </source>
</evidence>
<dbReference type="Proteomes" id="UP000620124">
    <property type="component" value="Unassembled WGS sequence"/>
</dbReference>
<keyword evidence="2 4" id="KW-0863">Zinc-finger</keyword>
<feature type="domain" description="MYND-type" evidence="5">
    <location>
        <begin position="404"/>
        <end position="449"/>
    </location>
</feature>
<proteinExistence type="predicted"/>
<dbReference type="GO" id="GO:0008270">
    <property type="term" value="F:zinc ion binding"/>
    <property type="evidence" value="ECO:0007669"/>
    <property type="project" value="UniProtKB-KW"/>
</dbReference>
<dbReference type="PROSITE" id="PS50865">
    <property type="entry name" value="ZF_MYND_2"/>
    <property type="match status" value="1"/>
</dbReference>
<gene>
    <name evidence="6" type="ORF">MVEN_01098400</name>
</gene>
<dbReference type="SUPFAM" id="SSF144232">
    <property type="entry name" value="HIT/MYND zinc finger-like"/>
    <property type="match status" value="1"/>
</dbReference>
<protein>
    <submittedName>
        <fullName evidence="6">MYND-type domain-containing protein</fullName>
    </submittedName>
</protein>
<dbReference type="PROSITE" id="PS01360">
    <property type="entry name" value="ZF_MYND_1"/>
    <property type="match status" value="1"/>
</dbReference>
<evidence type="ECO:0000256" key="2">
    <source>
        <dbReference type="ARBA" id="ARBA00022771"/>
    </source>
</evidence>
<organism evidence="6 7">
    <name type="scientific">Mycena venus</name>
    <dbReference type="NCBI Taxonomy" id="2733690"/>
    <lineage>
        <taxon>Eukaryota</taxon>
        <taxon>Fungi</taxon>
        <taxon>Dikarya</taxon>
        <taxon>Basidiomycota</taxon>
        <taxon>Agaricomycotina</taxon>
        <taxon>Agaricomycetes</taxon>
        <taxon>Agaricomycetidae</taxon>
        <taxon>Agaricales</taxon>
        <taxon>Marasmiineae</taxon>
        <taxon>Mycenaceae</taxon>
        <taxon>Mycena</taxon>
    </lineage>
</organism>
<sequence length="579" mass="65224">MHPALGFDALSRLPLAYKKVATSAARGDYKDLQRLATFIQRSSETHAISTLPAFYANLDPSSIPSGAQLETSLSGPLRASIGRAIIALQNLQILLCLRSFPPDASLELWPRVWAWLDFLHLYKHCIDGADTLIDVKTYIIWASLLMNLQDYTLTGLIAHHPGVQAVVTRAWILTVDVPDRDRDEVFAKAQFMLLLDPKNPVSLAEILEEAGGTFDHLAALVVRHLKQVIPRRTETVSFWSAVITFLDDMEYKSVPFKDALLANGAVSVLVKTILSSTNMAIPPTMLPHLRRSLLTILQRLLHHPPGYTAMSEALDAGLLRVIATCGVDPEAKDLLNVVSPSMVYYSVISRMEQSIRDVETLSANMSFRNSTIYPAWREFRTLCEQRLSTLKYFHSKPRASLKACDNLDCEAPIGPKSQFKRCSLCQTAHYCSSACQTLDWKHGGHRDICQNLRSVRFREPSLSSRERGFFRVLLYEQYQKSRPELLRQQSSVSRSRPGIELYTSFDYTASHGDATVKLGSVLDAQRRTPTRDWAALWNYYATRMKRCQGTLELHLLKVMEGQQLRMRLFPVRTVGGQSA</sequence>
<dbReference type="Gene3D" id="6.10.140.2220">
    <property type="match status" value="1"/>
</dbReference>
<dbReference type="Pfam" id="PF01753">
    <property type="entry name" value="zf-MYND"/>
    <property type="match status" value="1"/>
</dbReference>
<dbReference type="OrthoDB" id="265717at2759"/>
<accession>A0A8H6Y9M9</accession>
<keyword evidence="3" id="KW-0862">Zinc</keyword>
<evidence type="ECO:0000256" key="3">
    <source>
        <dbReference type="ARBA" id="ARBA00022833"/>
    </source>
</evidence>
<evidence type="ECO:0000313" key="6">
    <source>
        <dbReference type="EMBL" id="KAF7354110.1"/>
    </source>
</evidence>
<comment type="caution">
    <text evidence="6">The sequence shown here is derived from an EMBL/GenBank/DDBJ whole genome shotgun (WGS) entry which is preliminary data.</text>
</comment>
<dbReference type="AlphaFoldDB" id="A0A8H6Y9M9"/>
<keyword evidence="1" id="KW-0479">Metal-binding</keyword>
<evidence type="ECO:0000259" key="5">
    <source>
        <dbReference type="PROSITE" id="PS50865"/>
    </source>
</evidence>
<name>A0A8H6Y9M9_9AGAR</name>
<dbReference type="InterPro" id="IPR002893">
    <property type="entry name" value="Znf_MYND"/>
</dbReference>
<reference evidence="6" key="1">
    <citation type="submission" date="2020-05" db="EMBL/GenBank/DDBJ databases">
        <title>Mycena genomes resolve the evolution of fungal bioluminescence.</title>
        <authorList>
            <person name="Tsai I.J."/>
        </authorList>
    </citation>
    <scope>NUCLEOTIDE SEQUENCE</scope>
    <source>
        <strain evidence="6">CCC161011</strain>
    </source>
</reference>